<evidence type="ECO:0000313" key="9">
    <source>
        <dbReference type="EMBL" id="KAK2951924.1"/>
    </source>
</evidence>
<keyword evidence="5" id="KW-0677">Repeat</keyword>
<organism evidence="9 10">
    <name type="scientific">Blattamonas nauphoetae</name>
    <dbReference type="NCBI Taxonomy" id="2049346"/>
    <lineage>
        <taxon>Eukaryota</taxon>
        <taxon>Metamonada</taxon>
        <taxon>Preaxostyla</taxon>
        <taxon>Oxymonadida</taxon>
        <taxon>Blattamonas</taxon>
    </lineage>
</organism>
<accession>A0ABQ9XM89</accession>
<evidence type="ECO:0000256" key="3">
    <source>
        <dbReference type="ARBA" id="ARBA00022448"/>
    </source>
</evidence>
<dbReference type="InterPro" id="IPR016024">
    <property type="entry name" value="ARM-type_fold"/>
</dbReference>
<evidence type="ECO:0000256" key="6">
    <source>
        <dbReference type="ARBA" id="ARBA00022927"/>
    </source>
</evidence>
<comment type="subcellular location">
    <subcellularLocation>
        <location evidence="2">Cytoplasm</location>
    </subcellularLocation>
    <subcellularLocation>
        <location evidence="1">Nucleus</location>
    </subcellularLocation>
</comment>
<evidence type="ECO:0000256" key="1">
    <source>
        <dbReference type="ARBA" id="ARBA00004123"/>
    </source>
</evidence>
<dbReference type="InterPro" id="IPR011989">
    <property type="entry name" value="ARM-like"/>
</dbReference>
<gene>
    <name evidence="9" type="ORF">BLNAU_13161</name>
</gene>
<keyword evidence="6" id="KW-0653">Protein transport</keyword>
<keyword evidence="4" id="KW-0963">Cytoplasm</keyword>
<dbReference type="InterPro" id="IPR040122">
    <property type="entry name" value="Importin_beta"/>
</dbReference>
<evidence type="ECO:0000256" key="7">
    <source>
        <dbReference type="ARBA" id="ARBA00023242"/>
    </source>
</evidence>
<sequence>MDLQQFYLLLNDTTQPNTEIVKHAQDTLAGLYNQNPSLYATLCINALQTSSDEKILSTVFTRLRYNLMTSPAYPSLLELISPELVENLKNSLISILFNPNTPSSSRRLCASIITEFGQAAFELLRSNDEMFRPYAQQFAQLILNTLAETKPQTSQLKAVALLSAFLQVFPKDPSLIEPLRQTIPSVIRLLTQCLNQGQEDDCVEILKSLISIVEGRPTFFGDALMETILPGMFVIVANPSVSLVKPSVSPNKAHLFQTDYVKSPHHLSVRLLCLDFISVAVTGIDDKVRTTFCKSLLKMAKDGSVLERFLTLFLTTVATFMLEFEEEEDENCWLNPTDEVKIDYHESLIGRCFSYLNRMSTAVKAKHFFPLFAQLVGQLLTFGDGMNPPCPTAYRHHVVGNFIIGACIEGVVDSLKNPSDLQNLLQLVSRSFALYPNPLPGRNGAQLLPYPNQIEVYSAINAISHMVDNLGNYFFKPFAGTLQQYLLAGLSSCSCRNVQINTSLCLINIFSQTSKYLKPLCVPIAEQITEILTVELSQPPRDVENQYNLRNIALGSLIYILDSSGDNAADMLPFLFSALSGIVEMPNITTSVDRQFQGRAAQALASLLVSAGSASEPYLDKYVEIMSSLSRQIGTDPKSQNDERMQYVKQSWLKMSELLKERFVHVLDIVLPPLLQSASRTGDSIHAEIKDQYTEILQEDGMVITTGENALVAREDAFSNLSTYAETLGQHFAPYVQSCLDVCMEALRDGVPETVFTQQAEEQRGTDDAETRRYLITSTPVAAIVSLIAECLVSLSLAIVDKHHPAAFNRRKEDDGQESFLPAALQDPLPLEILSRPLSDLAQEAGVVNPMTVLQSFQPYILYLCSLDFVEYQEKCAMLDSFRNMMYAFSPFISSQVHFPPLPYPREQTIGEPQMFFDIAQIVSFIKSQLILTVQYRTKALSDHNLDGLEIQEAEDDFGAVELDAQDDAEAAGQYFSELVGLSETLFELYRQYYTPHMLTLFPSFMLQLSPNESEKQLYRDADDRTSALYALALMILFGGDQSYAMLPQLAPIFISFVQACATDYMEKTESRRDRGQKVKTRQKKQAAMSAGSSLLIISSAETSTWQNASYGLGMAVEKDMEWMKWLLLNKEATPLQIVSSFFTQSQTPTAMSTSFPNLPLGSLFFPYLQQSIEALTGCIRISGKDDHSFLKAHETAVSALSKVLRWLELVQALFEAVINRKREIQPHLISLPPATSQHFIPFLLRKQETPLMDDPEVNDQHIQSVTAQLALLQQQRQHLLAVWSKQLPLLVDEEEAVCCHNMLTMYAKEGNPIVLASGELEGDIQCGMLIAQALNGTLSGPLPEVAFPYFRRIVSILMQIIRSSHASEASSPILEEMLQKLSSYLPQEVLQTLWSEQSEERQEILNNFFNLTN</sequence>
<reference evidence="9 10" key="1">
    <citation type="journal article" date="2022" name="bioRxiv">
        <title>Genomics of Preaxostyla Flagellates Illuminates Evolutionary Transitions and the Path Towards Mitochondrial Loss.</title>
        <authorList>
            <person name="Novak L.V.F."/>
            <person name="Treitli S.C."/>
            <person name="Pyrih J."/>
            <person name="Halakuc P."/>
            <person name="Pipaliya S.V."/>
            <person name="Vacek V."/>
            <person name="Brzon O."/>
            <person name="Soukal P."/>
            <person name="Eme L."/>
            <person name="Dacks J.B."/>
            <person name="Karnkowska A."/>
            <person name="Elias M."/>
            <person name="Hampl V."/>
        </authorList>
    </citation>
    <scope>NUCLEOTIDE SEQUENCE [LARGE SCALE GENOMIC DNA]</scope>
    <source>
        <strain evidence="9">NAU3</strain>
        <tissue evidence="9">Gut</tissue>
    </source>
</reference>
<proteinExistence type="predicted"/>
<dbReference type="PANTHER" id="PTHR10527">
    <property type="entry name" value="IMPORTIN BETA"/>
    <property type="match status" value="1"/>
</dbReference>
<dbReference type="SUPFAM" id="SSF48371">
    <property type="entry name" value="ARM repeat"/>
    <property type="match status" value="2"/>
</dbReference>
<evidence type="ECO:0000313" key="10">
    <source>
        <dbReference type="Proteomes" id="UP001281761"/>
    </source>
</evidence>
<evidence type="ECO:0000256" key="4">
    <source>
        <dbReference type="ARBA" id="ARBA00022490"/>
    </source>
</evidence>
<evidence type="ECO:0000256" key="2">
    <source>
        <dbReference type="ARBA" id="ARBA00004496"/>
    </source>
</evidence>
<evidence type="ECO:0000256" key="5">
    <source>
        <dbReference type="ARBA" id="ARBA00022737"/>
    </source>
</evidence>
<dbReference type="InterPro" id="IPR057672">
    <property type="entry name" value="TPR_IPO4/5"/>
</dbReference>
<evidence type="ECO:0000259" key="8">
    <source>
        <dbReference type="Pfam" id="PF25780"/>
    </source>
</evidence>
<keyword evidence="10" id="KW-1185">Reference proteome</keyword>
<dbReference type="Gene3D" id="1.25.10.10">
    <property type="entry name" value="Leucine-rich Repeat Variant"/>
    <property type="match status" value="1"/>
</dbReference>
<keyword evidence="7" id="KW-0539">Nucleus</keyword>
<dbReference type="Pfam" id="PF25780">
    <property type="entry name" value="TPR_IPO5"/>
    <property type="match status" value="1"/>
</dbReference>
<protein>
    <recommendedName>
        <fullName evidence="8">IPO4/5-like TPR repeats domain-containing protein</fullName>
    </recommendedName>
</protein>
<comment type="caution">
    <text evidence="9">The sequence shown here is derived from an EMBL/GenBank/DDBJ whole genome shotgun (WGS) entry which is preliminary data.</text>
</comment>
<name>A0ABQ9XM89_9EUKA</name>
<keyword evidence="3" id="KW-0813">Transport</keyword>
<dbReference type="EMBL" id="JARBJD010000111">
    <property type="protein sequence ID" value="KAK2951924.1"/>
    <property type="molecule type" value="Genomic_DNA"/>
</dbReference>
<feature type="domain" description="IPO4/5-like TPR repeats" evidence="8">
    <location>
        <begin position="115"/>
        <end position="225"/>
    </location>
</feature>
<dbReference type="Proteomes" id="UP001281761">
    <property type="component" value="Unassembled WGS sequence"/>
</dbReference>